<protein>
    <recommendedName>
        <fullName evidence="4">Integrase</fullName>
    </recommendedName>
</protein>
<reference evidence="2" key="1">
    <citation type="submission" date="2023-05" db="EMBL/GenBank/DDBJ databases">
        <authorList>
            <person name="Stuckert A."/>
        </authorList>
    </citation>
    <scope>NUCLEOTIDE SEQUENCE</scope>
</reference>
<proteinExistence type="predicted"/>
<dbReference type="EMBL" id="CATNWA010018035">
    <property type="protein sequence ID" value="CAI9604856.1"/>
    <property type="molecule type" value="Genomic_DNA"/>
</dbReference>
<accession>A0ABN9G642</accession>
<keyword evidence="3" id="KW-1185">Reference proteome</keyword>
<comment type="caution">
    <text evidence="2">The sequence shown here is derived from an EMBL/GenBank/DDBJ whole genome shotgun (WGS) entry which is preliminary data.</text>
</comment>
<evidence type="ECO:0008006" key="4">
    <source>
        <dbReference type="Google" id="ProtNLM"/>
    </source>
</evidence>
<sequence length="61" mass="6842">MVRRYLGHMTDPRSRRDQSQSAALSRACALGIRLSDEKPGRLQKPGTQGMARDCGQHRDDC</sequence>
<feature type="region of interest" description="Disordered" evidence="1">
    <location>
        <begin position="1"/>
        <end position="61"/>
    </location>
</feature>
<name>A0ABN9G642_9NEOB</name>
<evidence type="ECO:0000313" key="3">
    <source>
        <dbReference type="Proteomes" id="UP001162483"/>
    </source>
</evidence>
<dbReference type="Proteomes" id="UP001162483">
    <property type="component" value="Unassembled WGS sequence"/>
</dbReference>
<evidence type="ECO:0000256" key="1">
    <source>
        <dbReference type="SAM" id="MobiDB-lite"/>
    </source>
</evidence>
<organism evidence="2 3">
    <name type="scientific">Staurois parvus</name>
    <dbReference type="NCBI Taxonomy" id="386267"/>
    <lineage>
        <taxon>Eukaryota</taxon>
        <taxon>Metazoa</taxon>
        <taxon>Chordata</taxon>
        <taxon>Craniata</taxon>
        <taxon>Vertebrata</taxon>
        <taxon>Euteleostomi</taxon>
        <taxon>Amphibia</taxon>
        <taxon>Batrachia</taxon>
        <taxon>Anura</taxon>
        <taxon>Neobatrachia</taxon>
        <taxon>Ranoidea</taxon>
        <taxon>Ranidae</taxon>
        <taxon>Staurois</taxon>
    </lineage>
</organism>
<evidence type="ECO:0000313" key="2">
    <source>
        <dbReference type="EMBL" id="CAI9604856.1"/>
    </source>
</evidence>
<gene>
    <name evidence="2" type="ORF">SPARVUS_LOCUS13513883</name>
</gene>